<evidence type="ECO:0000313" key="1">
    <source>
        <dbReference type="EMBL" id="KAI5680814.1"/>
    </source>
</evidence>
<comment type="caution">
    <text evidence="1">The sequence shown here is derived from an EMBL/GenBank/DDBJ whole genome shotgun (WGS) entry which is preliminary data.</text>
</comment>
<proteinExistence type="predicted"/>
<dbReference type="Proteomes" id="UP001060085">
    <property type="component" value="Linkage Group LG01"/>
</dbReference>
<dbReference type="EMBL" id="CM044701">
    <property type="protein sequence ID" value="KAI5680814.1"/>
    <property type="molecule type" value="Genomic_DNA"/>
</dbReference>
<organism evidence="1 2">
    <name type="scientific">Catharanthus roseus</name>
    <name type="common">Madagascar periwinkle</name>
    <name type="synonym">Vinca rosea</name>
    <dbReference type="NCBI Taxonomy" id="4058"/>
    <lineage>
        <taxon>Eukaryota</taxon>
        <taxon>Viridiplantae</taxon>
        <taxon>Streptophyta</taxon>
        <taxon>Embryophyta</taxon>
        <taxon>Tracheophyta</taxon>
        <taxon>Spermatophyta</taxon>
        <taxon>Magnoliopsida</taxon>
        <taxon>eudicotyledons</taxon>
        <taxon>Gunneridae</taxon>
        <taxon>Pentapetalae</taxon>
        <taxon>asterids</taxon>
        <taxon>lamiids</taxon>
        <taxon>Gentianales</taxon>
        <taxon>Apocynaceae</taxon>
        <taxon>Rauvolfioideae</taxon>
        <taxon>Vinceae</taxon>
        <taxon>Catharanthinae</taxon>
        <taxon>Catharanthus</taxon>
    </lineage>
</organism>
<protein>
    <submittedName>
        <fullName evidence="1">Uncharacterized protein</fullName>
    </submittedName>
</protein>
<keyword evidence="2" id="KW-1185">Reference proteome</keyword>
<evidence type="ECO:0000313" key="2">
    <source>
        <dbReference type="Proteomes" id="UP001060085"/>
    </source>
</evidence>
<name>A0ACC0C7E2_CATRO</name>
<accession>A0ACC0C7E2</accession>
<reference evidence="2" key="1">
    <citation type="journal article" date="2023" name="Nat. Plants">
        <title>Single-cell RNA sequencing provides a high-resolution roadmap for understanding the multicellular compartmentation of specialized metabolism.</title>
        <authorList>
            <person name="Sun S."/>
            <person name="Shen X."/>
            <person name="Li Y."/>
            <person name="Li Y."/>
            <person name="Wang S."/>
            <person name="Li R."/>
            <person name="Zhang H."/>
            <person name="Shen G."/>
            <person name="Guo B."/>
            <person name="Wei J."/>
            <person name="Xu J."/>
            <person name="St-Pierre B."/>
            <person name="Chen S."/>
            <person name="Sun C."/>
        </authorList>
    </citation>
    <scope>NUCLEOTIDE SEQUENCE [LARGE SCALE GENOMIC DNA]</scope>
</reference>
<sequence length="191" mass="21566">MRMGPDIIHDQNEACIGGQGRRLDKRFAWRCSGHKEEACFGFGDVLGADDEVLGKMKGTRIKDEGLRSGEAHMWFYILHKISVEEANLTERFSKSKQLEELHKHQTGDKKGQYMDFQSKEFKAEEETTATGADMPNELHHMATIAGGLSHGRGADDLRRAESVVSSVCATFDEYMRRFANRATCRTPLCHQ</sequence>
<gene>
    <name evidence="1" type="ORF">M9H77_02041</name>
</gene>